<dbReference type="InterPro" id="IPR001810">
    <property type="entry name" value="F-box_dom"/>
</dbReference>
<dbReference type="PROSITE" id="PS50181">
    <property type="entry name" value="FBOX"/>
    <property type="match status" value="1"/>
</dbReference>
<evidence type="ECO:0000313" key="2">
    <source>
        <dbReference type="WBParaSite" id="MCU_008240-RA"/>
    </source>
</evidence>
<evidence type="ECO:0000259" key="1">
    <source>
        <dbReference type="PROSITE" id="PS50181"/>
    </source>
</evidence>
<organism evidence="2">
    <name type="scientific">Mesocestoides corti</name>
    <name type="common">Flatworm</name>
    <dbReference type="NCBI Taxonomy" id="53468"/>
    <lineage>
        <taxon>Eukaryota</taxon>
        <taxon>Metazoa</taxon>
        <taxon>Spiralia</taxon>
        <taxon>Lophotrochozoa</taxon>
        <taxon>Platyhelminthes</taxon>
        <taxon>Cestoda</taxon>
        <taxon>Eucestoda</taxon>
        <taxon>Cyclophyllidea</taxon>
        <taxon>Mesocestoididae</taxon>
        <taxon>Mesocestoides</taxon>
    </lineage>
</organism>
<protein>
    <submittedName>
        <fullName evidence="2">F-box domain-containing protein</fullName>
    </submittedName>
</protein>
<dbReference type="SMART" id="SM00256">
    <property type="entry name" value="FBOX"/>
    <property type="match status" value="1"/>
</dbReference>
<name>A0A5K3FHM9_MESCO</name>
<accession>A0A5K3FHM9</accession>
<dbReference type="InterPro" id="IPR036047">
    <property type="entry name" value="F-box-like_dom_sf"/>
</dbReference>
<dbReference type="SUPFAM" id="SSF81383">
    <property type="entry name" value="F-box domain"/>
    <property type="match status" value="1"/>
</dbReference>
<reference evidence="2" key="1">
    <citation type="submission" date="2019-11" db="UniProtKB">
        <authorList>
            <consortium name="WormBaseParasite"/>
        </authorList>
    </citation>
    <scope>IDENTIFICATION</scope>
</reference>
<dbReference type="Pfam" id="PF12937">
    <property type="entry name" value="F-box-like"/>
    <property type="match status" value="1"/>
</dbReference>
<dbReference type="CDD" id="cd09917">
    <property type="entry name" value="F-box_SF"/>
    <property type="match status" value="1"/>
</dbReference>
<proteinExistence type="predicted"/>
<dbReference type="AlphaFoldDB" id="A0A5K3FHM9"/>
<dbReference type="WBParaSite" id="MCU_008240-RA">
    <property type="protein sequence ID" value="MCU_008240-RA"/>
    <property type="gene ID" value="MCU_008240"/>
</dbReference>
<feature type="domain" description="F-box" evidence="1">
    <location>
        <begin position="237"/>
        <end position="284"/>
    </location>
</feature>
<sequence length="355" mass="39456">MVMKLMLRFGSELKLAEIDEEALLKALIEVAASLFHISRSNVLVGPAPTKFFGAPDAGLTIRDAGIFHGDVVFVKSLAVSDDLKTFRLSETFGQLSKSSEKFGDYTGQVEIKLALLPLDVCARTKGLAGGIITKSTSELAQVEYSYGSEVRASIVFKVYLCGVCMCYAAGVTNLDIRNHFAVKVEDYFVSPHQVDTEARENYNVLFKHPQDLIARLSDELLEQILVDIHDKFRLPYRVGLLTLPESVLIRILSPLAVVDLVRVSSTCRKLNAFIRQCEAIWRRQLTDASVVFGPAATDVCHEGSTEADTEAPSLQTLKILYRRKKSKAGLPRLRPISIFELLDVRYPLDLQDLFA</sequence>
<dbReference type="Gene3D" id="1.20.1280.50">
    <property type="match status" value="1"/>
</dbReference>